<dbReference type="SUPFAM" id="SSF50978">
    <property type="entry name" value="WD40 repeat-like"/>
    <property type="match status" value="1"/>
</dbReference>
<evidence type="ECO:0000256" key="5">
    <source>
        <dbReference type="ARBA" id="ARBA00022763"/>
    </source>
</evidence>
<comment type="similarity">
    <text evidence="2">Belongs to the WD repeat HIR1 family.</text>
</comment>
<dbReference type="PROSITE" id="PS50294">
    <property type="entry name" value="WD_REPEATS_REGION"/>
    <property type="match status" value="1"/>
</dbReference>
<dbReference type="AlphaFoldDB" id="A0A7J7IM70"/>
<evidence type="ECO:0000256" key="3">
    <source>
        <dbReference type="ARBA" id="ARBA00022574"/>
    </source>
</evidence>
<evidence type="ECO:0000256" key="4">
    <source>
        <dbReference type="ARBA" id="ARBA00022737"/>
    </source>
</evidence>
<feature type="repeat" description="WD" evidence="9">
    <location>
        <begin position="1"/>
        <end position="34"/>
    </location>
</feature>
<keyword evidence="7" id="KW-0234">DNA repair</keyword>
<dbReference type="GO" id="GO:0006281">
    <property type="term" value="P:DNA repair"/>
    <property type="evidence" value="ECO:0007669"/>
    <property type="project" value="UniProtKB-KW"/>
</dbReference>
<dbReference type="InterPro" id="IPR055410">
    <property type="entry name" value="Beta-prop_CAF1B_HIR1"/>
</dbReference>
<dbReference type="SMART" id="SM00320">
    <property type="entry name" value="WD40"/>
    <property type="match status" value="3"/>
</dbReference>
<evidence type="ECO:0000256" key="8">
    <source>
        <dbReference type="ARBA" id="ARBA00023242"/>
    </source>
</evidence>
<dbReference type="PROSITE" id="PS50082">
    <property type="entry name" value="WD_REPEATS_2"/>
    <property type="match status" value="2"/>
</dbReference>
<dbReference type="OrthoDB" id="71227at2759"/>
<dbReference type="InterPro" id="IPR001680">
    <property type="entry name" value="WD40_rpt"/>
</dbReference>
<sequence>MDVAWDADGRRLATVSVDNTVAVWDTTDSSRPRLMLSLREHTNYVQGVAWDPLGTYLCSMGADRLLRVYEWSVDRKRVVRSIAISTISRGDHEQERAPQEDADRCSANNEPKLIRDEAPLVKDTESRRIPQQRLFESQGLLHFFRRLAWSPDGSFFICPAGIVIETETETPGELGACSSRRRSKGAHIFARTNLMVPLLHLGGHKESVLGARFCPLRFVRRRGESELDAEPWRSRLPYRLAFAIYSAHGLYLYDTETPHPIGAALGLHYGAVTDVAWSPDASFILMASLDGFLSLVWFENPSELGTPYQEPTQVRHSAEDLITDPETHSSVIFSAIQTVSCDRDDYHLEAPSPDLDCPLRAETGSRAEVATGSCA</sequence>
<keyword evidence="3 9" id="KW-0853">WD repeat</keyword>
<proteinExistence type="inferred from homology"/>
<dbReference type="GO" id="GO:0033186">
    <property type="term" value="C:CAF-1 complex"/>
    <property type="evidence" value="ECO:0007669"/>
    <property type="project" value="TreeGrafter"/>
</dbReference>
<dbReference type="GO" id="GO:0005634">
    <property type="term" value="C:nucleus"/>
    <property type="evidence" value="ECO:0007669"/>
    <property type="project" value="UniProtKB-SubCell"/>
</dbReference>
<evidence type="ECO:0000256" key="9">
    <source>
        <dbReference type="PROSITE-ProRule" id="PRU00221"/>
    </source>
</evidence>
<evidence type="ECO:0000313" key="11">
    <source>
        <dbReference type="EMBL" id="KAF6003744.1"/>
    </source>
</evidence>
<evidence type="ECO:0000313" key="12">
    <source>
        <dbReference type="Proteomes" id="UP000530660"/>
    </source>
</evidence>
<protein>
    <submittedName>
        <fullName evidence="11">Chromatin assembly factor 1 subunit B</fullName>
    </submittedName>
</protein>
<keyword evidence="8" id="KW-0539">Nucleus</keyword>
<evidence type="ECO:0000256" key="7">
    <source>
        <dbReference type="ARBA" id="ARBA00023204"/>
    </source>
</evidence>
<dbReference type="EMBL" id="VWRR01000005">
    <property type="protein sequence ID" value="KAF6003744.1"/>
    <property type="molecule type" value="Genomic_DNA"/>
</dbReference>
<dbReference type="Pfam" id="PF24105">
    <property type="entry name" value="Beta-prop_CAF1B_HIR1"/>
    <property type="match status" value="1"/>
</dbReference>
<dbReference type="GO" id="GO:0006335">
    <property type="term" value="P:DNA replication-dependent chromatin assembly"/>
    <property type="evidence" value="ECO:0007669"/>
    <property type="project" value="InterPro"/>
</dbReference>
<dbReference type="PANTHER" id="PTHR15271">
    <property type="entry name" value="CHROMATIN ASSEMBLY FACTOR 1 SUBUNIT B"/>
    <property type="match status" value="1"/>
</dbReference>
<keyword evidence="5" id="KW-0227">DNA damage</keyword>
<dbReference type="InterPro" id="IPR015943">
    <property type="entry name" value="WD40/YVTN_repeat-like_dom_sf"/>
</dbReference>
<evidence type="ECO:0000256" key="2">
    <source>
        <dbReference type="ARBA" id="ARBA00007306"/>
    </source>
</evidence>
<evidence type="ECO:0000259" key="10">
    <source>
        <dbReference type="Pfam" id="PF24105"/>
    </source>
</evidence>
<feature type="repeat" description="WD" evidence="9">
    <location>
        <begin position="38"/>
        <end position="70"/>
    </location>
</feature>
<dbReference type="GO" id="GO:0006334">
    <property type="term" value="P:nucleosome assembly"/>
    <property type="evidence" value="ECO:0007669"/>
    <property type="project" value="TreeGrafter"/>
</dbReference>
<name>A0A7J7IM70_9RHOD</name>
<keyword evidence="4" id="KW-0677">Repeat</keyword>
<gene>
    <name evidence="11" type="primary">CHAF1B</name>
    <name evidence="11" type="ORF">F1559_000489</name>
</gene>
<dbReference type="InterPro" id="IPR036322">
    <property type="entry name" value="WD40_repeat_dom_sf"/>
</dbReference>
<comment type="subcellular location">
    <subcellularLocation>
        <location evidence="1">Nucleus</location>
    </subcellularLocation>
</comment>
<comment type="caution">
    <text evidence="11">The sequence shown here is derived from an EMBL/GenBank/DDBJ whole genome shotgun (WGS) entry which is preliminary data.</text>
</comment>
<accession>A0A7J7IM70</accession>
<dbReference type="Gene3D" id="2.130.10.10">
    <property type="entry name" value="YVTN repeat-like/Quinoprotein amine dehydrogenase"/>
    <property type="match status" value="2"/>
</dbReference>
<dbReference type="PANTHER" id="PTHR15271:SF4">
    <property type="entry name" value="CHROMATIN ASSEMBLY FACTOR 1 SUBUNIT B"/>
    <property type="match status" value="1"/>
</dbReference>
<evidence type="ECO:0000256" key="6">
    <source>
        <dbReference type="ARBA" id="ARBA00022853"/>
    </source>
</evidence>
<keyword evidence="12" id="KW-1185">Reference proteome</keyword>
<evidence type="ECO:0000256" key="1">
    <source>
        <dbReference type="ARBA" id="ARBA00004123"/>
    </source>
</evidence>
<dbReference type="Proteomes" id="UP000530660">
    <property type="component" value="Unassembled WGS sequence"/>
</dbReference>
<dbReference type="Pfam" id="PF00400">
    <property type="entry name" value="WD40"/>
    <property type="match status" value="2"/>
</dbReference>
<reference evidence="11 12" key="1">
    <citation type="journal article" date="2020" name="J. Phycol.">
        <title>Comparative genome analysis reveals Cyanidiococcus gen. nov., a new extremophilic red algal genus sister to Cyanidioschyzon (Cyanidioschyzonaceae, Rhodophyta).</title>
        <authorList>
            <person name="Liu S.-L."/>
            <person name="Chiang Y.-R."/>
            <person name="Yoon H.S."/>
            <person name="Fu H.-Y."/>
        </authorList>
    </citation>
    <scope>NUCLEOTIDE SEQUENCE [LARGE SCALE GENOMIC DNA]</scope>
    <source>
        <strain evidence="11 12">THAL066</strain>
    </source>
</reference>
<dbReference type="InterPro" id="IPR045145">
    <property type="entry name" value="PTHR15271"/>
</dbReference>
<organism evidence="11 12">
    <name type="scientific">Cyanidiococcus yangmingshanensis</name>
    <dbReference type="NCBI Taxonomy" id="2690220"/>
    <lineage>
        <taxon>Eukaryota</taxon>
        <taxon>Rhodophyta</taxon>
        <taxon>Bangiophyceae</taxon>
        <taxon>Cyanidiales</taxon>
        <taxon>Cyanidiaceae</taxon>
        <taxon>Cyanidiococcus</taxon>
    </lineage>
</organism>
<keyword evidence="6" id="KW-0156">Chromatin regulator</keyword>
<feature type="domain" description="CAF1B/HIR1 beta-propeller" evidence="10">
    <location>
        <begin position="121"/>
        <end position="300"/>
    </location>
</feature>